<comment type="subcellular location">
    <subcellularLocation>
        <location evidence="3">Cytoplasm</location>
    </subcellularLocation>
    <subcellularLocation>
        <location evidence="2">Mitochondrion matrix</location>
    </subcellularLocation>
    <subcellularLocation>
        <location evidence="1">Mitochondrion outer membrane</location>
    </subcellularLocation>
</comment>
<dbReference type="PANTHER" id="PTHR21771">
    <property type="entry name" value="MITOCHONDRIA-EATING PROTEIN-RELATED"/>
    <property type="match status" value="1"/>
</dbReference>
<sequence length="135" mass="15764">MIERGTRFENLSLGEIRPTSLIRQYEELYTQARVDTLDALDALTPLKEHDELKTKILFSVVVLSFKSAHNTLSDMKQRIFSVLKIKKGEKMIIPLKILKQQSKNISEKQLIHSIYRRILMKCVHSYMQPYMTIPA</sequence>
<proteinExistence type="inferred from homology"/>
<comment type="similarity">
    <text evidence="4">Belongs to the MIEAP family.</text>
</comment>
<organism evidence="14 15">
    <name type="scientific">Caerostris extrusa</name>
    <name type="common">Bark spider</name>
    <name type="synonym">Caerostris bankana</name>
    <dbReference type="NCBI Taxonomy" id="172846"/>
    <lineage>
        <taxon>Eukaryota</taxon>
        <taxon>Metazoa</taxon>
        <taxon>Ecdysozoa</taxon>
        <taxon>Arthropoda</taxon>
        <taxon>Chelicerata</taxon>
        <taxon>Arachnida</taxon>
        <taxon>Araneae</taxon>
        <taxon>Araneomorphae</taxon>
        <taxon>Entelegynae</taxon>
        <taxon>Araneoidea</taxon>
        <taxon>Araneidae</taxon>
        <taxon>Caerostris</taxon>
    </lineage>
</organism>
<evidence type="ECO:0000313" key="14">
    <source>
        <dbReference type="EMBL" id="GIY97108.1"/>
    </source>
</evidence>
<keyword evidence="15" id="KW-1185">Reference proteome</keyword>
<dbReference type="GO" id="GO:0008289">
    <property type="term" value="F:lipid binding"/>
    <property type="evidence" value="ECO:0007669"/>
    <property type="project" value="UniProtKB-KW"/>
</dbReference>
<accession>A0AAV4XR22</accession>
<evidence type="ECO:0000256" key="1">
    <source>
        <dbReference type="ARBA" id="ARBA00004294"/>
    </source>
</evidence>
<evidence type="ECO:0000256" key="7">
    <source>
        <dbReference type="ARBA" id="ARBA00022787"/>
    </source>
</evidence>
<dbReference type="Pfam" id="PF16026">
    <property type="entry name" value="MIEAP"/>
    <property type="match status" value="1"/>
</dbReference>
<evidence type="ECO:0000313" key="15">
    <source>
        <dbReference type="Proteomes" id="UP001054945"/>
    </source>
</evidence>
<name>A0AAV4XR22_CAEEX</name>
<evidence type="ECO:0000256" key="3">
    <source>
        <dbReference type="ARBA" id="ARBA00004496"/>
    </source>
</evidence>
<evidence type="ECO:0000256" key="8">
    <source>
        <dbReference type="ARBA" id="ARBA00023054"/>
    </source>
</evidence>
<evidence type="ECO:0000256" key="11">
    <source>
        <dbReference type="ARBA" id="ARBA00023136"/>
    </source>
</evidence>
<evidence type="ECO:0000256" key="5">
    <source>
        <dbReference type="ARBA" id="ARBA00019863"/>
    </source>
</evidence>
<evidence type="ECO:0000256" key="6">
    <source>
        <dbReference type="ARBA" id="ARBA00022490"/>
    </source>
</evidence>
<dbReference type="Proteomes" id="UP001054945">
    <property type="component" value="Unassembled WGS sequence"/>
</dbReference>
<keyword evidence="10" id="KW-0496">Mitochondrion</keyword>
<dbReference type="PANTHER" id="PTHR21771:SF1">
    <property type="entry name" value="MITOCHONDRIA-EATING PROTEIN"/>
    <property type="match status" value="1"/>
</dbReference>
<evidence type="ECO:0000256" key="2">
    <source>
        <dbReference type="ARBA" id="ARBA00004305"/>
    </source>
</evidence>
<dbReference type="GO" id="GO:0035695">
    <property type="term" value="P:mitophagy by internal vacuole formation"/>
    <property type="evidence" value="ECO:0007669"/>
    <property type="project" value="TreeGrafter"/>
</dbReference>
<dbReference type="InterPro" id="IPR026169">
    <property type="entry name" value="MIEAP"/>
</dbReference>
<comment type="caution">
    <text evidence="14">The sequence shown here is derived from an EMBL/GenBank/DDBJ whole genome shotgun (WGS) entry which is preliminary data.</text>
</comment>
<keyword evidence="8" id="KW-0175">Coiled coil</keyword>
<evidence type="ECO:0000256" key="12">
    <source>
        <dbReference type="ARBA" id="ARBA00032687"/>
    </source>
</evidence>
<reference evidence="14 15" key="1">
    <citation type="submission" date="2021-06" db="EMBL/GenBank/DDBJ databases">
        <title>Caerostris extrusa draft genome.</title>
        <authorList>
            <person name="Kono N."/>
            <person name="Arakawa K."/>
        </authorList>
    </citation>
    <scope>NUCLEOTIDE SEQUENCE [LARGE SCALE GENOMIC DNA]</scope>
</reference>
<dbReference type="GO" id="GO:0035694">
    <property type="term" value="P:mitochondrial protein catabolic process"/>
    <property type="evidence" value="ECO:0007669"/>
    <property type="project" value="InterPro"/>
</dbReference>
<evidence type="ECO:0000259" key="13">
    <source>
        <dbReference type="Pfam" id="PF16026"/>
    </source>
</evidence>
<keyword evidence="11" id="KW-0472">Membrane</keyword>
<feature type="domain" description="Mitochondria-eating protein C-terminal" evidence="13">
    <location>
        <begin position="17"/>
        <end position="114"/>
    </location>
</feature>
<dbReference type="InterPro" id="IPR031981">
    <property type="entry name" value="MIEAP_C"/>
</dbReference>
<gene>
    <name evidence="14" type="primary">AVEN_12755_1</name>
    <name evidence="14" type="ORF">CEXT_132451</name>
</gene>
<dbReference type="AlphaFoldDB" id="A0AAV4XR22"/>
<dbReference type="GO" id="GO:0005759">
    <property type="term" value="C:mitochondrial matrix"/>
    <property type="evidence" value="ECO:0007669"/>
    <property type="project" value="UniProtKB-SubCell"/>
</dbReference>
<evidence type="ECO:0000256" key="9">
    <source>
        <dbReference type="ARBA" id="ARBA00023121"/>
    </source>
</evidence>
<keyword evidence="6" id="KW-0963">Cytoplasm</keyword>
<dbReference type="EMBL" id="BPLR01018120">
    <property type="protein sequence ID" value="GIY97108.1"/>
    <property type="molecule type" value="Genomic_DNA"/>
</dbReference>
<dbReference type="GO" id="GO:0005741">
    <property type="term" value="C:mitochondrial outer membrane"/>
    <property type="evidence" value="ECO:0007669"/>
    <property type="project" value="UniProtKB-SubCell"/>
</dbReference>
<protein>
    <recommendedName>
        <fullName evidence="5">Mitochondria-eating protein</fullName>
    </recommendedName>
    <alternativeName>
        <fullName evidence="12">Spermatogenesis-associated protein 18</fullName>
    </alternativeName>
</protein>
<keyword evidence="7" id="KW-1000">Mitochondrion outer membrane</keyword>
<evidence type="ECO:0000256" key="10">
    <source>
        <dbReference type="ARBA" id="ARBA00023128"/>
    </source>
</evidence>
<keyword evidence="9" id="KW-0446">Lipid-binding</keyword>
<evidence type="ECO:0000256" key="4">
    <source>
        <dbReference type="ARBA" id="ARBA00008233"/>
    </source>
</evidence>